<protein>
    <submittedName>
        <fullName evidence="3">Uncharacterized protein</fullName>
    </submittedName>
</protein>
<reference evidence="3" key="1">
    <citation type="submission" date="2021-01" db="EMBL/GenBank/DDBJ databases">
        <title>Whole genome shotgun sequence of Actinoplanes capillaceus NBRC 16408.</title>
        <authorList>
            <person name="Komaki H."/>
            <person name="Tamura T."/>
        </authorList>
    </citation>
    <scope>NUCLEOTIDE SEQUENCE [LARGE SCALE GENOMIC DNA]</scope>
    <source>
        <strain evidence="3">NBRC 16408</strain>
    </source>
</reference>
<gene>
    <name evidence="3" type="ORF">Aca07nite_33090</name>
</gene>
<organism evidence="3">
    <name type="scientific">Actinoplanes campanulatus</name>
    <dbReference type="NCBI Taxonomy" id="113559"/>
    <lineage>
        <taxon>Bacteria</taxon>
        <taxon>Bacillati</taxon>
        <taxon>Actinomycetota</taxon>
        <taxon>Actinomycetes</taxon>
        <taxon>Micromonosporales</taxon>
        <taxon>Micromonosporaceae</taxon>
        <taxon>Actinoplanes</taxon>
    </lineage>
</organism>
<dbReference type="RefSeq" id="WP_204296416.1">
    <property type="nucleotide sequence ID" value="NZ_BOMF01000064.1"/>
</dbReference>
<keyword evidence="2" id="KW-1133">Transmembrane helix</keyword>
<evidence type="ECO:0000313" key="3">
    <source>
        <dbReference type="EMBL" id="GID46034.1"/>
    </source>
</evidence>
<comment type="caution">
    <text evidence="3">The sequence shown here is derived from an EMBL/GenBank/DDBJ whole genome shotgun (WGS) entry which is preliminary data.</text>
</comment>
<feature type="region of interest" description="Disordered" evidence="1">
    <location>
        <begin position="63"/>
        <end position="90"/>
    </location>
</feature>
<keyword evidence="2" id="KW-0472">Membrane</keyword>
<sequence length="236" mass="24433">MMNLHDGLARIAGPDAEPTPEQVAADLARGRTALRRRRTVQAAGGSVFMAAALAAVIVAGTGVASGPSGRSGPEAAGDRPSTSSPATGPTALVAYQGEQPKGFTLDKVPEGWVLQGADEYGITIAPKGIPDVVPSDAPPGVPDNDPRSFEGKIVAMLQEFGPGEDIAGGKKLTINGKEAVLTKMLDQTTGHALFVKLGENRWMYVQVWDGLGWGEQQVVEFASGIHVDGSAKVTHG</sequence>
<dbReference type="EMBL" id="BOMF01000064">
    <property type="protein sequence ID" value="GID46034.1"/>
    <property type="molecule type" value="Genomic_DNA"/>
</dbReference>
<accession>A0ABQ3WII0</accession>
<keyword evidence="2" id="KW-0812">Transmembrane</keyword>
<proteinExistence type="predicted"/>
<evidence type="ECO:0000256" key="2">
    <source>
        <dbReference type="SAM" id="Phobius"/>
    </source>
</evidence>
<feature type="transmembrane region" description="Helical" evidence="2">
    <location>
        <begin position="39"/>
        <end position="64"/>
    </location>
</feature>
<name>A0ABQ3WII0_9ACTN</name>
<evidence type="ECO:0000256" key="1">
    <source>
        <dbReference type="SAM" id="MobiDB-lite"/>
    </source>
</evidence>